<dbReference type="FunCoup" id="Q6BFJ6">
    <property type="interactions" value="180"/>
</dbReference>
<dbReference type="PRINTS" id="PR00926">
    <property type="entry name" value="MITOCARRIER"/>
</dbReference>
<evidence type="ECO:0000256" key="9">
    <source>
        <dbReference type="PROSITE-ProRule" id="PRU00282"/>
    </source>
</evidence>
<dbReference type="PANTHER" id="PTHR45624">
    <property type="entry name" value="MITOCHONDRIAL BASIC AMINO ACIDS TRANSPORTER-RELATED"/>
    <property type="match status" value="1"/>
</dbReference>
<feature type="repeat" description="Solcar" evidence="9">
    <location>
        <begin position="103"/>
        <end position="192"/>
    </location>
</feature>
<evidence type="ECO:0000256" key="2">
    <source>
        <dbReference type="ARBA" id="ARBA00006375"/>
    </source>
</evidence>
<gene>
    <name evidence="11" type="ORF">PTMB.377</name>
</gene>
<dbReference type="STRING" id="5888.Q6BFJ6"/>
<dbReference type="AlphaFoldDB" id="Q6BFJ6"/>
<comment type="similarity">
    <text evidence="2 10">Belongs to the mitochondrial carrier (TC 2.A.29) family.</text>
</comment>
<dbReference type="InterPro" id="IPR050567">
    <property type="entry name" value="Mitochondrial_Carrier"/>
</dbReference>
<proteinExistence type="inferred from homology"/>
<keyword evidence="4 9" id="KW-0812">Transmembrane</keyword>
<dbReference type="RefSeq" id="XP_001347201.1">
    <property type="nucleotide sequence ID" value="XM_001347165.1"/>
</dbReference>
<keyword evidence="3 10" id="KW-0813">Transport</keyword>
<evidence type="ECO:0000256" key="7">
    <source>
        <dbReference type="ARBA" id="ARBA00023128"/>
    </source>
</evidence>
<keyword evidence="8 9" id="KW-0472">Membrane</keyword>
<evidence type="ECO:0000313" key="12">
    <source>
        <dbReference type="Proteomes" id="UP000000600"/>
    </source>
</evidence>
<dbReference type="InParanoid" id="Q6BFJ6"/>
<dbReference type="GeneID" id="79574066"/>
<dbReference type="InterPro" id="IPR002067">
    <property type="entry name" value="MCP"/>
</dbReference>
<evidence type="ECO:0000256" key="6">
    <source>
        <dbReference type="ARBA" id="ARBA00022989"/>
    </source>
</evidence>
<reference evidence="11 12" key="1">
    <citation type="journal article" date="2004" name="Curr. Biol.">
        <title>High coding density on the largest Paramecium tetraurelia somatic chromosome.</title>
        <authorList>
            <person name="Zagulski M."/>
            <person name="Nowak J.K."/>
            <person name="Le Mouel A."/>
            <person name="Nowacki M."/>
            <person name="Migdalski A."/>
            <person name="Gromadka R."/>
            <person name="Noel B."/>
            <person name="Blanc I."/>
            <person name="Dessen P."/>
            <person name="Wincker P."/>
            <person name="Keller A.M."/>
            <person name="Cohen J."/>
            <person name="Meyer E."/>
            <person name="Sperling L."/>
        </authorList>
    </citation>
    <scope>NUCLEOTIDE SEQUENCE [LARGE SCALE GENOMIC DNA]</scope>
    <source>
        <strain evidence="11 12">Stock d4-2</strain>
    </source>
</reference>
<keyword evidence="5" id="KW-0677">Repeat</keyword>
<dbReference type="InterPro" id="IPR023395">
    <property type="entry name" value="MCP_dom_sf"/>
</dbReference>
<feature type="repeat" description="Solcar" evidence="9">
    <location>
        <begin position="202"/>
        <end position="297"/>
    </location>
</feature>
<keyword evidence="12" id="KW-1185">Reference proteome</keyword>
<evidence type="ECO:0000256" key="10">
    <source>
        <dbReference type="RuleBase" id="RU000488"/>
    </source>
</evidence>
<dbReference type="Gene3D" id="1.50.40.10">
    <property type="entry name" value="Mitochondrial carrier domain"/>
    <property type="match status" value="1"/>
</dbReference>
<organism evidence="11 12">
    <name type="scientific">Paramecium tetraurelia</name>
    <dbReference type="NCBI Taxonomy" id="5888"/>
    <lineage>
        <taxon>Eukaryota</taxon>
        <taxon>Sar</taxon>
        <taxon>Alveolata</taxon>
        <taxon>Ciliophora</taxon>
        <taxon>Intramacronucleata</taxon>
        <taxon>Oligohymenophorea</taxon>
        <taxon>Peniculida</taxon>
        <taxon>Parameciidae</taxon>
        <taxon>Paramecium</taxon>
    </lineage>
</organism>
<dbReference type="EMBL" id="CR548612">
    <property type="protein sequence ID" value="CAH03574.1"/>
    <property type="molecule type" value="Genomic_DNA"/>
</dbReference>
<dbReference type="SUPFAM" id="SSF103506">
    <property type="entry name" value="Mitochondrial carrier"/>
    <property type="match status" value="1"/>
</dbReference>
<dbReference type="Pfam" id="PF00153">
    <property type="entry name" value="Mito_carr"/>
    <property type="match status" value="3"/>
</dbReference>
<accession>Q6BFJ6</accession>
<name>Q6BFJ6_PARTE</name>
<evidence type="ECO:0000256" key="5">
    <source>
        <dbReference type="ARBA" id="ARBA00022737"/>
    </source>
</evidence>
<sequence length="300" mass="33877">MSDFLEWAYENRRQIGLDILAGSFSGMCNILSSHPMDTIKVRMQMSHDGIIKTITSIMKNEGIFSFYKGMLFPFISVPILQATVFSNHEFWKRFFVGDSKQSLTCYQNMIAGGLSGLAASFISCPVELAKCRLQMQVQNVNKMWKNPVDCMIQVNSQKEGISYLYRGMNVTCQREILGYAALFVVYDVVKDALISVKKQKEASNLDMLISGGLGGIACWTIGYPQDIIKTILQCDTGIGKTRKYKPHFLDGGFYSCLVEQVGKNGWRCLFKGYSVCIFRAFYANAIGFYAFETAKKYLNR</sequence>
<protein>
    <submittedName>
        <fullName evidence="11">Mitochondrial carrier protein, putative</fullName>
    </submittedName>
</protein>
<dbReference type="PROSITE" id="PS50920">
    <property type="entry name" value="SOLCAR"/>
    <property type="match status" value="3"/>
</dbReference>
<evidence type="ECO:0000256" key="8">
    <source>
        <dbReference type="ARBA" id="ARBA00023136"/>
    </source>
</evidence>
<dbReference type="Proteomes" id="UP000000600">
    <property type="component" value="Chromosome"/>
</dbReference>
<dbReference type="KEGG" id="ptm:PTMB.377"/>
<dbReference type="GO" id="GO:0000064">
    <property type="term" value="F:L-ornithine transmembrane transporter activity"/>
    <property type="evidence" value="ECO:0000318"/>
    <property type="project" value="GO_Central"/>
</dbReference>
<feature type="repeat" description="Solcar" evidence="9">
    <location>
        <begin position="13"/>
        <end position="94"/>
    </location>
</feature>
<keyword evidence="7" id="KW-0496">Mitochondrion</keyword>
<evidence type="ECO:0000256" key="3">
    <source>
        <dbReference type="ARBA" id="ARBA00022448"/>
    </source>
</evidence>
<dbReference type="GO" id="GO:0031966">
    <property type="term" value="C:mitochondrial membrane"/>
    <property type="evidence" value="ECO:0007669"/>
    <property type="project" value="UniProtKB-SubCell"/>
</dbReference>
<evidence type="ECO:0000313" key="11">
    <source>
        <dbReference type="EMBL" id="CAH03574.1"/>
    </source>
</evidence>
<evidence type="ECO:0000256" key="4">
    <source>
        <dbReference type="ARBA" id="ARBA00022692"/>
    </source>
</evidence>
<keyword evidence="6" id="KW-1133">Transmembrane helix</keyword>
<dbReference type="FunFam" id="1.50.40.10:FF:000180">
    <property type="entry name" value="Mitochondrial carrier protein, putative"/>
    <property type="match status" value="1"/>
</dbReference>
<dbReference type="InterPro" id="IPR018108">
    <property type="entry name" value="MCP_transmembrane"/>
</dbReference>
<dbReference type="PANTHER" id="PTHR45624:SF12">
    <property type="entry name" value="MITOCHONDRIAL ORNITHINE TRANSPORTER 1"/>
    <property type="match status" value="1"/>
</dbReference>
<dbReference type="GO" id="GO:1990575">
    <property type="term" value="P:mitochondrial L-ornithine transmembrane transport"/>
    <property type="evidence" value="ECO:0000318"/>
    <property type="project" value="GO_Central"/>
</dbReference>
<evidence type="ECO:0000256" key="1">
    <source>
        <dbReference type="ARBA" id="ARBA00004225"/>
    </source>
</evidence>
<comment type="subcellular location">
    <subcellularLocation>
        <location evidence="1">Mitochondrion membrane</location>
        <topology evidence="1">Multi-pass membrane protein</topology>
    </subcellularLocation>
</comment>